<evidence type="ECO:0000256" key="8">
    <source>
        <dbReference type="SAM" id="Coils"/>
    </source>
</evidence>
<keyword evidence="8" id="KW-0175">Coiled coil</keyword>
<evidence type="ECO:0000313" key="11">
    <source>
        <dbReference type="Proteomes" id="UP000198263"/>
    </source>
</evidence>
<feature type="active site" description="Proton acceptor" evidence="7">
    <location>
        <position position="257"/>
    </location>
</feature>
<comment type="caution">
    <text evidence="10">The sequence shown here is derived from an EMBL/GenBank/DDBJ whole genome shotgun (WGS) entry which is preliminary data.</text>
</comment>
<dbReference type="InterPro" id="IPR018357">
    <property type="entry name" value="Hexapep_transf_CS"/>
</dbReference>
<dbReference type="InterPro" id="IPR011004">
    <property type="entry name" value="Trimer_LpxA-like_sf"/>
</dbReference>
<dbReference type="GO" id="GO:0103118">
    <property type="term" value="F:UDP-3-O-[(3R)-3-hydroxyacyl]-glucosamine N-acyltransferase activity"/>
    <property type="evidence" value="ECO:0007669"/>
    <property type="project" value="UniProtKB-EC"/>
</dbReference>
<protein>
    <recommendedName>
        <fullName evidence="7">UDP-3-O-acylglucosamine N-acyltransferase</fullName>
        <ecNumber evidence="7">2.3.1.191</ecNumber>
    </recommendedName>
</protein>
<dbReference type="SUPFAM" id="SSF51161">
    <property type="entry name" value="Trimeric LpxA-like enzymes"/>
    <property type="match status" value="1"/>
</dbReference>
<comment type="subunit">
    <text evidence="7">Homotrimer.</text>
</comment>
<comment type="catalytic activity">
    <reaction evidence="7">
        <text>a UDP-3-O-[(3R)-3-hydroxyacyl]-alpha-D-glucosamine + a (3R)-hydroxyacyl-[ACP] = a UDP-2-N,3-O-bis[(3R)-3-hydroxyacyl]-alpha-D-glucosamine + holo-[ACP] + H(+)</text>
        <dbReference type="Rhea" id="RHEA:53836"/>
        <dbReference type="Rhea" id="RHEA-COMP:9685"/>
        <dbReference type="Rhea" id="RHEA-COMP:9945"/>
        <dbReference type="ChEBI" id="CHEBI:15378"/>
        <dbReference type="ChEBI" id="CHEBI:64479"/>
        <dbReference type="ChEBI" id="CHEBI:78827"/>
        <dbReference type="ChEBI" id="CHEBI:137740"/>
        <dbReference type="ChEBI" id="CHEBI:137748"/>
        <dbReference type="EC" id="2.3.1.191"/>
    </reaction>
</comment>
<comment type="function">
    <text evidence="7">Catalyzes the N-acylation of UDP-3-O-acylglucosamine using 3-hydroxyacyl-ACP as the acyl donor. Is involved in the biosynthesis of lipid A, a phosphorylated glycolipid that anchors the lipopolysaccharide to the outer membrane of the cell.</text>
</comment>
<dbReference type="GO" id="GO:0009245">
    <property type="term" value="P:lipid A biosynthetic process"/>
    <property type="evidence" value="ECO:0007669"/>
    <property type="project" value="UniProtKB-UniRule"/>
</dbReference>
<organism evidence="10 11">
    <name type="scientific">Caballeronia concitans</name>
    <dbReference type="NCBI Taxonomy" id="1777133"/>
    <lineage>
        <taxon>Bacteria</taxon>
        <taxon>Pseudomonadati</taxon>
        <taxon>Pseudomonadota</taxon>
        <taxon>Betaproteobacteria</taxon>
        <taxon>Burkholderiales</taxon>
        <taxon>Burkholderiaceae</taxon>
        <taxon>Caballeronia</taxon>
    </lineage>
</organism>
<evidence type="ECO:0000256" key="3">
    <source>
        <dbReference type="ARBA" id="ARBA00022679"/>
    </source>
</evidence>
<evidence type="ECO:0000256" key="2">
    <source>
        <dbReference type="ARBA" id="ARBA00022556"/>
    </source>
</evidence>
<dbReference type="Gene3D" id="2.160.10.10">
    <property type="entry name" value="Hexapeptide repeat proteins"/>
    <property type="match status" value="1"/>
</dbReference>
<keyword evidence="4 7" id="KW-0677">Repeat</keyword>
<dbReference type="GO" id="GO:0016410">
    <property type="term" value="F:N-acyltransferase activity"/>
    <property type="evidence" value="ECO:0007669"/>
    <property type="project" value="InterPro"/>
</dbReference>
<dbReference type="Pfam" id="PF00132">
    <property type="entry name" value="Hexapep"/>
    <property type="match status" value="2"/>
</dbReference>
<keyword evidence="11" id="KW-1185">Reference proteome</keyword>
<evidence type="ECO:0000256" key="7">
    <source>
        <dbReference type="HAMAP-Rule" id="MF_00523"/>
    </source>
</evidence>
<comment type="similarity">
    <text evidence="7">Belongs to the transferase hexapeptide repeat family. LpxD subfamily.</text>
</comment>
<dbReference type="UniPathway" id="UPA00973"/>
<dbReference type="InterPro" id="IPR001451">
    <property type="entry name" value="Hexapep"/>
</dbReference>
<dbReference type="Proteomes" id="UP000198263">
    <property type="component" value="Unassembled WGS sequence"/>
</dbReference>
<sequence>MASGMAITLDELVKRFGGEVVGQGAHRVEGLAPLDKAGPAQLAFLANQKYLPQVETTRAGAVLISQADLDKLGTPREGSNFIVTPNPYAYFARVAQAFIELSAPKAQPGVHPSAYIDPAAKVAASAVIGPHVTVEAGAVVGERVKLDAGVSVGRGVKLGDDVHLYPHVTVYHGCKLGARVIVHAGAVIGADGFGFAPDFVGEGDARTGSWVKIPQVGAVDIGDDVEIGANTTIDRGAMADTVIEECVKIDNLVQIGHNCRIGAYTVIAGCAGIAGSTNIGKHCMIGGAVGIAGHVTLADHVIVTAQSGVSKSLNKPGMYTSAFPAVSHADWNKSAALVRNLDKLRDRIKALEAALTEKKTDEA</sequence>
<keyword evidence="5 7" id="KW-0443">Lipid metabolism</keyword>
<dbReference type="PANTHER" id="PTHR43378:SF2">
    <property type="entry name" value="UDP-3-O-ACYLGLUCOSAMINE N-ACYLTRANSFERASE 1, MITOCHONDRIAL-RELATED"/>
    <property type="match status" value="1"/>
</dbReference>
<dbReference type="InterPro" id="IPR007691">
    <property type="entry name" value="LpxD"/>
</dbReference>
<dbReference type="EC" id="2.3.1.191" evidence="7"/>
<evidence type="ECO:0000256" key="4">
    <source>
        <dbReference type="ARBA" id="ARBA00022737"/>
    </source>
</evidence>
<dbReference type="AlphaFoldDB" id="A0A658R362"/>
<evidence type="ECO:0000313" key="10">
    <source>
        <dbReference type="EMBL" id="SAL45647.1"/>
    </source>
</evidence>
<comment type="pathway">
    <text evidence="7">Bacterial outer membrane biogenesis; LPS lipid A biosynthesis.</text>
</comment>
<dbReference type="EMBL" id="FCNV02000013">
    <property type="protein sequence ID" value="SAL45647.1"/>
    <property type="molecule type" value="Genomic_DNA"/>
</dbReference>
<dbReference type="Pfam" id="PF04613">
    <property type="entry name" value="LpxD"/>
    <property type="match status" value="1"/>
</dbReference>
<dbReference type="Gene3D" id="1.20.5.170">
    <property type="match status" value="1"/>
</dbReference>
<dbReference type="PROSITE" id="PS00101">
    <property type="entry name" value="HEXAPEP_TRANSFERASES"/>
    <property type="match status" value="4"/>
</dbReference>
<feature type="domain" description="UDP-3-O-[3-hydroxymyristoyl] glucosamine N-acyltransferase non-repeat region" evidence="9">
    <location>
        <begin position="27"/>
        <end position="96"/>
    </location>
</feature>
<dbReference type="HAMAP" id="MF_00523">
    <property type="entry name" value="LpxD"/>
    <property type="match status" value="1"/>
</dbReference>
<keyword evidence="1 7" id="KW-0444">Lipid biosynthesis</keyword>
<keyword evidence="3 7" id="KW-0808">Transferase</keyword>
<dbReference type="GO" id="GO:0016020">
    <property type="term" value="C:membrane"/>
    <property type="evidence" value="ECO:0007669"/>
    <property type="project" value="GOC"/>
</dbReference>
<feature type="coiled-coil region" evidence="8">
    <location>
        <begin position="334"/>
        <end position="361"/>
    </location>
</feature>
<reference evidence="10 11" key="1">
    <citation type="submission" date="2016-01" db="EMBL/GenBank/DDBJ databases">
        <authorList>
            <person name="Peeters C."/>
        </authorList>
    </citation>
    <scope>NUCLEOTIDE SEQUENCE [LARGE SCALE GENOMIC DNA]</scope>
    <source>
        <strain evidence="10">LMG 29315</strain>
    </source>
</reference>
<evidence type="ECO:0000256" key="1">
    <source>
        <dbReference type="ARBA" id="ARBA00022516"/>
    </source>
</evidence>
<accession>A0A658R362</accession>
<keyword evidence="2 7" id="KW-0441">Lipid A biosynthesis</keyword>
<proteinExistence type="inferred from homology"/>
<dbReference type="CDD" id="cd03352">
    <property type="entry name" value="LbH_LpxD"/>
    <property type="match status" value="1"/>
</dbReference>
<evidence type="ECO:0000256" key="6">
    <source>
        <dbReference type="ARBA" id="ARBA00023315"/>
    </source>
</evidence>
<dbReference type="PANTHER" id="PTHR43378">
    <property type="entry name" value="UDP-3-O-ACYLGLUCOSAMINE N-ACYLTRANSFERASE"/>
    <property type="match status" value="1"/>
</dbReference>
<keyword evidence="6 7" id="KW-0012">Acyltransferase</keyword>
<dbReference type="NCBIfam" id="TIGR01853">
    <property type="entry name" value="lipid_A_lpxD"/>
    <property type="match status" value="1"/>
</dbReference>
<dbReference type="Gene3D" id="3.40.1390.10">
    <property type="entry name" value="MurE/MurF, N-terminal domain"/>
    <property type="match status" value="1"/>
</dbReference>
<dbReference type="InterPro" id="IPR020573">
    <property type="entry name" value="UDP_GlcNAc_AcTrfase_non-rep"/>
</dbReference>
<gene>
    <name evidence="7" type="primary">lpxD</name>
    <name evidence="10" type="ORF">AWB72_04795</name>
</gene>
<evidence type="ECO:0000256" key="5">
    <source>
        <dbReference type="ARBA" id="ARBA00023098"/>
    </source>
</evidence>
<name>A0A658R362_9BURK</name>
<evidence type="ECO:0000259" key="9">
    <source>
        <dbReference type="Pfam" id="PF04613"/>
    </source>
</evidence>
<dbReference type="NCBIfam" id="NF002060">
    <property type="entry name" value="PRK00892.1"/>
    <property type="match status" value="1"/>
</dbReference>